<comment type="caution">
    <text evidence="21">The sequence shown here is derived from an EMBL/GenBank/DDBJ whole genome shotgun (WGS) entry which is preliminary data.</text>
</comment>
<sequence>MLFKLRRSLILTALSASTVTLLFTCLSVKNHIFRYDVPESTSPPQEPPLETSDVRVRSILSAYTDVFTLPPFKLDSQSLYRIYENAIVGDKRSSTKSTVCMSTIASLDHLHWLRELSEHWSGPVSVAVFFREDFDLQLVVTYVHVLRVCFAAVRDNFSFHFVSPLDRNDSGARVTEVWEDDDKPLFCDSHQGLLRAFVEIERRRGLPRVLFPQNHLRNVARDGCNLSPYFFATDVDVIPQYGLYERLDRFLTLQPPCARCLYVVPAFEGTEFVAHPRTKKELLSRTGRKKDFRVYHEVAFAKNQRATNFRKWQKVASKGELFPAYEAVFEFGYECFYVGPHDVPKYREIFIGYGFTRNVQTLEAHLAGFRFLVLSDAFTIHRGMRNTTTNGRARNAEKTHNYRVFLAFRKTLQQRYGAGQEYT</sequence>
<keyword evidence="14" id="KW-0325">Glycoprotein</keyword>
<gene>
    <name evidence="21" type="ORF">HPB48_018682</name>
</gene>
<evidence type="ECO:0000256" key="17">
    <source>
        <dbReference type="ARBA" id="ARBA00032175"/>
    </source>
</evidence>
<evidence type="ECO:0000256" key="3">
    <source>
        <dbReference type="ARBA" id="ARBA00004922"/>
    </source>
</evidence>
<comment type="subcellular location">
    <subcellularLocation>
        <location evidence="2">Golgi apparatus membrane</location>
        <topology evidence="2">Single-pass type II membrane protein</topology>
    </subcellularLocation>
</comment>
<evidence type="ECO:0000256" key="13">
    <source>
        <dbReference type="ARBA" id="ARBA00023136"/>
    </source>
</evidence>
<dbReference type="GO" id="GO:0000139">
    <property type="term" value="C:Golgi membrane"/>
    <property type="evidence" value="ECO:0007669"/>
    <property type="project" value="UniProtKB-SubCell"/>
</dbReference>
<dbReference type="Pfam" id="PF13896">
    <property type="entry name" value="Glyco_transf_49"/>
    <property type="match status" value="1"/>
</dbReference>
<comment type="catalytic activity">
    <reaction evidence="20">
        <text>3-O-[beta-D-Xyl-(1-&gt;4)-Rib-ol-P-Rib-ol-P-3-beta-D-GalNAc-(1-&gt;3)-beta-D-GlcNAc-(1-&gt;4)-(O-6-P-alpha-D-Man)]-Thr-[protein] + UDP-alpha-D-glucuronate = 3-O-[beta-D-GlcA-(1-&gt;3)-beta-D-Xyl-(1-&gt;4)-Rib-ol-P-Rib-ol-P-3-beta-D-GalNAc-(1-&gt;3)-beta-D-GlcNAc-(1-&gt;4)-(O-6-P-alpha-D-Man)]-Thr-[protein] + UDP + H(+)</text>
        <dbReference type="Rhea" id="RHEA:46860"/>
        <dbReference type="Rhea" id="RHEA-COMP:15023"/>
        <dbReference type="Rhea" id="RHEA-COMP:17482"/>
        <dbReference type="ChEBI" id="CHEBI:15378"/>
        <dbReference type="ChEBI" id="CHEBI:58052"/>
        <dbReference type="ChEBI" id="CHEBI:58223"/>
        <dbReference type="ChEBI" id="CHEBI:142405"/>
        <dbReference type="ChEBI" id="CHEBI:177336"/>
    </reaction>
</comment>
<evidence type="ECO:0000256" key="7">
    <source>
        <dbReference type="ARBA" id="ARBA00022679"/>
    </source>
</evidence>
<dbReference type="InterPro" id="IPR043189">
    <property type="entry name" value="B4GAT1"/>
</dbReference>
<evidence type="ECO:0000256" key="2">
    <source>
        <dbReference type="ARBA" id="ARBA00004323"/>
    </source>
</evidence>
<dbReference type="AlphaFoldDB" id="A0A9J6GFW0"/>
<keyword evidence="11" id="KW-1133">Transmembrane helix</keyword>
<evidence type="ECO:0000313" key="21">
    <source>
        <dbReference type="EMBL" id="KAH9373673.1"/>
    </source>
</evidence>
<keyword evidence="15" id="KW-0464">Manganese</keyword>
<evidence type="ECO:0000256" key="14">
    <source>
        <dbReference type="ARBA" id="ARBA00023180"/>
    </source>
</evidence>
<name>A0A9J6GFW0_HAELO</name>
<keyword evidence="10" id="KW-0735">Signal-anchor</keyword>
<comment type="cofactor">
    <cofactor evidence="1">
        <name>Mn(2+)</name>
        <dbReference type="ChEBI" id="CHEBI:29035"/>
    </cofactor>
</comment>
<dbReference type="PANTHER" id="PTHR46420:SF1">
    <property type="entry name" value="BETA-1,4-GLUCURONYLTRANSFERASE 1"/>
    <property type="match status" value="1"/>
</dbReference>
<comment type="pathway">
    <text evidence="3">Protein modification; protein glycosylation.</text>
</comment>
<dbReference type="VEuPathDB" id="VectorBase:HLOH_059662"/>
<proteinExistence type="inferred from homology"/>
<keyword evidence="12" id="KW-0333">Golgi apparatus</keyword>
<keyword evidence="7" id="KW-0808">Transferase</keyword>
<keyword evidence="9" id="KW-0479">Metal-binding</keyword>
<reference evidence="21 22" key="1">
    <citation type="journal article" date="2020" name="Cell">
        <title>Large-Scale Comparative Analyses of Tick Genomes Elucidate Their Genetic Diversity and Vector Capacities.</title>
        <authorList>
            <consortium name="Tick Genome and Microbiome Consortium (TIGMIC)"/>
            <person name="Jia N."/>
            <person name="Wang J."/>
            <person name="Shi W."/>
            <person name="Du L."/>
            <person name="Sun Y."/>
            <person name="Zhan W."/>
            <person name="Jiang J.F."/>
            <person name="Wang Q."/>
            <person name="Zhang B."/>
            <person name="Ji P."/>
            <person name="Bell-Sakyi L."/>
            <person name="Cui X.M."/>
            <person name="Yuan T.T."/>
            <person name="Jiang B.G."/>
            <person name="Yang W.F."/>
            <person name="Lam T.T."/>
            <person name="Chang Q.C."/>
            <person name="Ding S.J."/>
            <person name="Wang X.J."/>
            <person name="Zhu J.G."/>
            <person name="Ruan X.D."/>
            <person name="Zhao L."/>
            <person name="Wei J.T."/>
            <person name="Ye R.Z."/>
            <person name="Que T.C."/>
            <person name="Du C.H."/>
            <person name="Zhou Y.H."/>
            <person name="Cheng J.X."/>
            <person name="Dai P.F."/>
            <person name="Guo W.B."/>
            <person name="Han X.H."/>
            <person name="Huang E.J."/>
            <person name="Li L.F."/>
            <person name="Wei W."/>
            <person name="Gao Y.C."/>
            <person name="Liu J.Z."/>
            <person name="Shao H.Z."/>
            <person name="Wang X."/>
            <person name="Wang C.C."/>
            <person name="Yang T.C."/>
            <person name="Huo Q.B."/>
            <person name="Li W."/>
            <person name="Chen H.Y."/>
            <person name="Chen S.E."/>
            <person name="Zhou L.G."/>
            <person name="Ni X.B."/>
            <person name="Tian J.H."/>
            <person name="Sheng Y."/>
            <person name="Liu T."/>
            <person name="Pan Y.S."/>
            <person name="Xia L.Y."/>
            <person name="Li J."/>
            <person name="Zhao F."/>
            <person name="Cao W.C."/>
        </authorList>
    </citation>
    <scope>NUCLEOTIDE SEQUENCE [LARGE SCALE GENOMIC DNA]</scope>
    <source>
        <strain evidence="21">HaeL-2018</strain>
    </source>
</reference>
<evidence type="ECO:0000256" key="4">
    <source>
        <dbReference type="ARBA" id="ARBA00008539"/>
    </source>
</evidence>
<evidence type="ECO:0000256" key="5">
    <source>
        <dbReference type="ARBA" id="ARBA00017962"/>
    </source>
</evidence>
<keyword evidence="8" id="KW-0812">Transmembrane</keyword>
<dbReference type="GO" id="GO:0035269">
    <property type="term" value="P:protein O-linked glycosylation via mannose"/>
    <property type="evidence" value="ECO:0007669"/>
    <property type="project" value="TreeGrafter"/>
</dbReference>
<evidence type="ECO:0000256" key="16">
    <source>
        <dbReference type="ARBA" id="ARBA00030723"/>
    </source>
</evidence>
<evidence type="ECO:0000256" key="11">
    <source>
        <dbReference type="ARBA" id="ARBA00022989"/>
    </source>
</evidence>
<dbReference type="GO" id="GO:0015020">
    <property type="term" value="F:glucuronosyltransferase activity"/>
    <property type="evidence" value="ECO:0007669"/>
    <property type="project" value="InterPro"/>
</dbReference>
<evidence type="ECO:0000256" key="10">
    <source>
        <dbReference type="ARBA" id="ARBA00022968"/>
    </source>
</evidence>
<keyword evidence="13" id="KW-0472">Membrane</keyword>
<evidence type="ECO:0000256" key="8">
    <source>
        <dbReference type="ARBA" id="ARBA00022692"/>
    </source>
</evidence>
<dbReference type="PANTHER" id="PTHR46420">
    <property type="entry name" value="BETA-1,4-GLUCURONYLTRANSFERASE 1"/>
    <property type="match status" value="1"/>
</dbReference>
<evidence type="ECO:0000313" key="22">
    <source>
        <dbReference type="Proteomes" id="UP000821853"/>
    </source>
</evidence>
<accession>A0A9J6GFW0</accession>
<dbReference type="GO" id="GO:0046872">
    <property type="term" value="F:metal ion binding"/>
    <property type="evidence" value="ECO:0007669"/>
    <property type="project" value="UniProtKB-KW"/>
</dbReference>
<evidence type="ECO:0000256" key="12">
    <source>
        <dbReference type="ARBA" id="ARBA00023034"/>
    </source>
</evidence>
<keyword evidence="22" id="KW-1185">Reference proteome</keyword>
<organism evidence="21 22">
    <name type="scientific">Haemaphysalis longicornis</name>
    <name type="common">Bush tick</name>
    <dbReference type="NCBI Taxonomy" id="44386"/>
    <lineage>
        <taxon>Eukaryota</taxon>
        <taxon>Metazoa</taxon>
        <taxon>Ecdysozoa</taxon>
        <taxon>Arthropoda</taxon>
        <taxon>Chelicerata</taxon>
        <taxon>Arachnida</taxon>
        <taxon>Acari</taxon>
        <taxon>Parasitiformes</taxon>
        <taxon>Ixodida</taxon>
        <taxon>Ixodoidea</taxon>
        <taxon>Ixodidae</taxon>
        <taxon>Haemaphysalinae</taxon>
        <taxon>Haemaphysalis</taxon>
    </lineage>
</organism>
<dbReference type="OMA" id="SETHISH"/>
<dbReference type="EMBL" id="JABSTR010000006">
    <property type="protein sequence ID" value="KAH9373673.1"/>
    <property type="molecule type" value="Genomic_DNA"/>
</dbReference>
<evidence type="ECO:0000256" key="18">
    <source>
        <dbReference type="ARBA" id="ARBA00032181"/>
    </source>
</evidence>
<dbReference type="OrthoDB" id="6479716at2759"/>
<evidence type="ECO:0000256" key="20">
    <source>
        <dbReference type="ARBA" id="ARBA00047852"/>
    </source>
</evidence>
<dbReference type="Proteomes" id="UP000821853">
    <property type="component" value="Chromosome 4"/>
</dbReference>
<keyword evidence="6" id="KW-0328">Glycosyltransferase</keyword>
<protein>
    <recommendedName>
        <fullName evidence="5">Beta-1,4-glucuronyltransferase 1</fullName>
    </recommendedName>
    <alternativeName>
        <fullName evidence="16">I-beta-1,3-N-acetylglucosaminyltransferase</fullName>
    </alternativeName>
    <alternativeName>
        <fullName evidence="19">N-acetyllactosaminide beta-1,3-N-acetylglucosaminyltransferase</fullName>
    </alternativeName>
    <alternativeName>
        <fullName evidence="17">Poly-N-acetyllactosamine extension enzyme</fullName>
    </alternativeName>
    <alternativeName>
        <fullName evidence="18">UDP-GlcNAc:betaGal beta-1,3-N-acetylglucosaminyltransferase 1</fullName>
    </alternativeName>
</protein>
<evidence type="ECO:0000256" key="1">
    <source>
        <dbReference type="ARBA" id="ARBA00001936"/>
    </source>
</evidence>
<comment type="similarity">
    <text evidence="4">Belongs to the glycosyltransferase 49 family.</text>
</comment>
<evidence type="ECO:0000256" key="15">
    <source>
        <dbReference type="ARBA" id="ARBA00023211"/>
    </source>
</evidence>
<evidence type="ECO:0000256" key="9">
    <source>
        <dbReference type="ARBA" id="ARBA00022723"/>
    </source>
</evidence>
<evidence type="ECO:0000256" key="6">
    <source>
        <dbReference type="ARBA" id="ARBA00022676"/>
    </source>
</evidence>
<evidence type="ECO:0000256" key="19">
    <source>
        <dbReference type="ARBA" id="ARBA00033291"/>
    </source>
</evidence>